<dbReference type="AlphaFoldDB" id="A0AAJ7U526"/>
<dbReference type="RefSeq" id="XP_032829827.1">
    <property type="nucleotide sequence ID" value="XM_032973936.1"/>
</dbReference>
<dbReference type="SUPFAM" id="SSF50814">
    <property type="entry name" value="Lipocalins"/>
    <property type="match status" value="1"/>
</dbReference>
<dbReference type="Gene3D" id="2.40.128.20">
    <property type="match status" value="1"/>
</dbReference>
<evidence type="ECO:0000313" key="3">
    <source>
        <dbReference type="RefSeq" id="XP_032829827.1"/>
    </source>
</evidence>
<dbReference type="InterPro" id="IPR000463">
    <property type="entry name" value="Fatty_acid-bd"/>
</dbReference>
<protein>
    <submittedName>
        <fullName evidence="3">Fatty acid-binding protein 2, liver-like</fullName>
    </submittedName>
</protein>
<dbReference type="CDD" id="cd00742">
    <property type="entry name" value="FABP"/>
    <property type="match status" value="1"/>
</dbReference>
<organism evidence="2 3">
    <name type="scientific">Petromyzon marinus</name>
    <name type="common">Sea lamprey</name>
    <dbReference type="NCBI Taxonomy" id="7757"/>
    <lineage>
        <taxon>Eukaryota</taxon>
        <taxon>Metazoa</taxon>
        <taxon>Chordata</taxon>
        <taxon>Craniata</taxon>
        <taxon>Vertebrata</taxon>
        <taxon>Cyclostomata</taxon>
        <taxon>Hyperoartia</taxon>
        <taxon>Petromyzontiformes</taxon>
        <taxon>Petromyzontidae</taxon>
        <taxon>Petromyzon</taxon>
    </lineage>
</organism>
<evidence type="ECO:0000313" key="2">
    <source>
        <dbReference type="Proteomes" id="UP001318040"/>
    </source>
</evidence>
<sequence length="165" mass="18406">MLRVAQPGAHLAQPKLAPNFASFPTSSPQPPPLRLRPAMSFVGKWKMYKSENFEEFMRACKYEEDVITRGKTAEIEVVYERQGDDFTMRLFVNGKETVNCFTLGKEAELTGPLGTKVKSTTVLEGGKLVSKLEKISHVQELVGDELVETLGIGTVVMVRKFKRVA</sequence>
<dbReference type="PRINTS" id="PR00178">
    <property type="entry name" value="FATTYACIDBP"/>
</dbReference>
<keyword evidence="2" id="KW-1185">Reference proteome</keyword>
<dbReference type="GO" id="GO:0008289">
    <property type="term" value="F:lipid binding"/>
    <property type="evidence" value="ECO:0007669"/>
    <property type="project" value="InterPro"/>
</dbReference>
<dbReference type="InterPro" id="IPR031259">
    <property type="entry name" value="ILBP"/>
</dbReference>
<dbReference type="Pfam" id="PF14651">
    <property type="entry name" value="Lipocalin_7"/>
    <property type="match status" value="1"/>
</dbReference>
<comment type="similarity">
    <text evidence="1">Belongs to the calycin superfamily. Fatty-acid binding protein (FABP) family.</text>
</comment>
<dbReference type="Proteomes" id="UP001318040">
    <property type="component" value="Chromosome 52"/>
</dbReference>
<proteinExistence type="inferred from homology"/>
<gene>
    <name evidence="3" type="primary">LOC116953598</name>
</gene>
<evidence type="ECO:0000256" key="1">
    <source>
        <dbReference type="ARBA" id="ARBA00008390"/>
    </source>
</evidence>
<dbReference type="GeneID" id="116953598"/>
<name>A0AAJ7U526_PETMA</name>
<dbReference type="KEGG" id="pmrn:116953598"/>
<reference evidence="3" key="1">
    <citation type="submission" date="2025-08" db="UniProtKB">
        <authorList>
            <consortium name="RefSeq"/>
        </authorList>
    </citation>
    <scope>IDENTIFICATION</scope>
    <source>
        <tissue evidence="3">Sperm</tissue>
    </source>
</reference>
<accession>A0AAJ7U526</accession>
<dbReference type="InterPro" id="IPR012674">
    <property type="entry name" value="Calycin"/>
</dbReference>
<dbReference type="PANTHER" id="PTHR11955">
    <property type="entry name" value="FATTY ACID BINDING PROTEIN"/>
    <property type="match status" value="1"/>
</dbReference>